<reference evidence="12" key="3">
    <citation type="submission" date="2025-09" db="UniProtKB">
        <authorList>
            <consortium name="Ensembl"/>
        </authorList>
    </citation>
    <scope>IDENTIFICATION</scope>
</reference>
<evidence type="ECO:0000259" key="11">
    <source>
        <dbReference type="Pfam" id="PF07292"/>
    </source>
</evidence>
<dbReference type="PANTHER" id="PTHR15225">
    <property type="entry name" value="INTERFERON-INDUCED PROTEIN 35/NMI N-MYC/STAT INTERACTING PROTEIN"/>
    <property type="match status" value="1"/>
</dbReference>
<keyword evidence="5" id="KW-0963">Cytoplasm</keyword>
<feature type="domain" description="NID" evidence="11">
    <location>
        <begin position="260"/>
        <end position="348"/>
    </location>
</feature>
<dbReference type="GO" id="GO:0005737">
    <property type="term" value="C:cytoplasm"/>
    <property type="evidence" value="ECO:0007669"/>
    <property type="project" value="UniProtKB-SubCell"/>
</dbReference>
<dbReference type="AlphaFoldDB" id="I3JTN9"/>
<dbReference type="GO" id="GO:0005615">
    <property type="term" value="C:extracellular space"/>
    <property type="evidence" value="ECO:0007669"/>
    <property type="project" value="UniProtKB-ARBA"/>
</dbReference>
<keyword evidence="9" id="KW-0539">Nucleus</keyword>
<evidence type="ECO:0000313" key="13">
    <source>
        <dbReference type="Proteomes" id="UP000005207"/>
    </source>
</evidence>
<dbReference type="FunFam" id="3.30.70.330:FF:000300">
    <property type="entry name" value="Interferon-induced protein 35"/>
    <property type="match status" value="1"/>
</dbReference>
<protein>
    <submittedName>
        <fullName evidence="12">Interferon-induced protein 35</fullName>
    </submittedName>
</protein>
<dbReference type="OMA" id="FQKNTNG"/>
<dbReference type="GO" id="GO:0045088">
    <property type="term" value="P:regulation of innate immune response"/>
    <property type="evidence" value="ECO:0007669"/>
    <property type="project" value="UniProtKB-ARBA"/>
</dbReference>
<dbReference type="CTD" id="3430"/>
<dbReference type="KEGG" id="onl:100711642"/>
<sequence length="374" mass="42791">MSSDEDFSLVPDPQSEDTLEGIKASIQNYKKKYDQLMEETKELTKTIEDRRDLKQQFKQRTDKLTQDLEDDKRSYRDQLANEKLKLDQLKQEELKLMAEIKETNAAIKEEEANKKHLMQQADVFTSVPERDMVFKGATGNANNKQEFEMKPHIVYPMDGGTALITFEEEVVARKILELKKHQVNLGEECSITVEARPVHLMLPKLVEIDSEVCSQRILISNLPRMDTDTLLDKLQIHFSKSKNGGGEVEDCEYLSDSETVVLTFVENNIAKRVVQNEFHDLNVQKKKHTVRVTPFLNGKISNLKTKMTQCPRTVMLTGIPDIMERETLQDLLEIHFQKNTNGGGEIEAFLYNPLGQHTSAVFGGTTPDSEDEEE</sequence>
<keyword evidence="8" id="KW-0391">Immunity</keyword>
<proteinExistence type="inferred from homology"/>
<gene>
    <name evidence="12" type="primary">IFI35</name>
    <name evidence="12" type="synonym">ifi35</name>
</gene>
<dbReference type="Proteomes" id="UP000005207">
    <property type="component" value="Linkage group LG4"/>
</dbReference>
<keyword evidence="13" id="KW-1185">Reference proteome</keyword>
<dbReference type="GeneTree" id="ENSGT00530000063686"/>
<dbReference type="GeneID" id="100711642"/>
<dbReference type="STRING" id="8128.ENSONIP00000012234"/>
<dbReference type="Ensembl" id="ENSONIT00000012243.2">
    <property type="protein sequence ID" value="ENSONIP00000012234.1"/>
    <property type="gene ID" value="ENSONIG00000009741.2"/>
</dbReference>
<dbReference type="InterPro" id="IPR012677">
    <property type="entry name" value="Nucleotide-bd_a/b_plait_sf"/>
</dbReference>
<feature type="coiled-coil region" evidence="10">
    <location>
        <begin position="19"/>
        <end position="120"/>
    </location>
</feature>
<evidence type="ECO:0000256" key="2">
    <source>
        <dbReference type="ARBA" id="ARBA00004496"/>
    </source>
</evidence>
<evidence type="ECO:0000256" key="9">
    <source>
        <dbReference type="ARBA" id="ARBA00023242"/>
    </source>
</evidence>
<keyword evidence="7" id="KW-0399">Innate immunity</keyword>
<evidence type="ECO:0000256" key="10">
    <source>
        <dbReference type="SAM" id="Coils"/>
    </source>
</evidence>
<dbReference type="GO" id="GO:0045087">
    <property type="term" value="P:innate immune response"/>
    <property type="evidence" value="ECO:0007669"/>
    <property type="project" value="UniProtKB-KW"/>
</dbReference>
<evidence type="ECO:0000256" key="5">
    <source>
        <dbReference type="ARBA" id="ARBA00022490"/>
    </source>
</evidence>
<dbReference type="Pfam" id="PF07292">
    <property type="entry name" value="NID"/>
    <property type="match status" value="2"/>
</dbReference>
<keyword evidence="10" id="KW-0175">Coiled coil</keyword>
<name>I3JTN9_ORENI</name>
<reference evidence="12" key="2">
    <citation type="submission" date="2025-08" db="UniProtKB">
        <authorList>
            <consortium name="Ensembl"/>
        </authorList>
    </citation>
    <scope>IDENTIFICATION</scope>
</reference>
<dbReference type="GO" id="GO:0005634">
    <property type="term" value="C:nucleus"/>
    <property type="evidence" value="ECO:0007669"/>
    <property type="project" value="UniProtKB-SubCell"/>
</dbReference>
<organism evidence="12 13">
    <name type="scientific">Oreochromis niloticus</name>
    <name type="common">Nile tilapia</name>
    <name type="synonym">Tilapia nilotica</name>
    <dbReference type="NCBI Taxonomy" id="8128"/>
    <lineage>
        <taxon>Eukaryota</taxon>
        <taxon>Metazoa</taxon>
        <taxon>Chordata</taxon>
        <taxon>Craniata</taxon>
        <taxon>Vertebrata</taxon>
        <taxon>Euteleostomi</taxon>
        <taxon>Actinopterygii</taxon>
        <taxon>Neopterygii</taxon>
        <taxon>Teleostei</taxon>
        <taxon>Neoteleostei</taxon>
        <taxon>Acanthomorphata</taxon>
        <taxon>Ovalentaria</taxon>
        <taxon>Cichlomorphae</taxon>
        <taxon>Cichliformes</taxon>
        <taxon>Cichlidae</taxon>
        <taxon>African cichlids</taxon>
        <taxon>Pseudocrenilabrinae</taxon>
        <taxon>Oreochromini</taxon>
        <taxon>Oreochromis</taxon>
    </lineage>
</organism>
<evidence type="ECO:0000256" key="3">
    <source>
        <dbReference type="ARBA" id="ARBA00004613"/>
    </source>
</evidence>
<dbReference type="InterPro" id="IPR009909">
    <property type="entry name" value="Nmi/IFP35_dom"/>
</dbReference>
<dbReference type="Gene3D" id="3.30.70.330">
    <property type="match status" value="1"/>
</dbReference>
<accession>I3JTN9</accession>
<comment type="subcellular location">
    <subcellularLocation>
        <location evidence="2">Cytoplasm</location>
    </subcellularLocation>
    <subcellularLocation>
        <location evidence="1">Nucleus</location>
    </subcellularLocation>
    <subcellularLocation>
        <location evidence="3">Secreted</location>
    </subcellularLocation>
</comment>
<evidence type="ECO:0000256" key="6">
    <source>
        <dbReference type="ARBA" id="ARBA00022525"/>
    </source>
</evidence>
<keyword evidence="6" id="KW-0964">Secreted</keyword>
<dbReference type="InParanoid" id="I3JTN9"/>
<dbReference type="eggNOG" id="ENOG502QUNN">
    <property type="taxonomic scope" value="Eukaryota"/>
</dbReference>
<dbReference type="OrthoDB" id="9936051at2759"/>
<reference evidence="13" key="1">
    <citation type="submission" date="2012-01" db="EMBL/GenBank/DDBJ databases">
        <title>The Genome Sequence of Oreochromis niloticus (Nile Tilapia).</title>
        <authorList>
            <consortium name="Broad Institute Genome Assembly Team"/>
            <consortium name="Broad Institute Sequencing Platform"/>
            <person name="Di Palma F."/>
            <person name="Johnson J."/>
            <person name="Lander E.S."/>
            <person name="Lindblad-Toh K."/>
        </authorList>
    </citation>
    <scope>NUCLEOTIDE SEQUENCE [LARGE SCALE GENOMIC DNA]</scope>
</reference>
<feature type="domain" description="NID" evidence="11">
    <location>
        <begin position="162"/>
        <end position="249"/>
    </location>
</feature>
<evidence type="ECO:0000256" key="4">
    <source>
        <dbReference type="ARBA" id="ARBA00010081"/>
    </source>
</evidence>
<comment type="similarity">
    <text evidence="4">Belongs to the NMI family.</text>
</comment>
<dbReference type="PANTHER" id="PTHR15225:SF1">
    <property type="entry name" value="INTERFERON-INDUCED 35 KDA PROTEIN"/>
    <property type="match status" value="1"/>
</dbReference>
<evidence type="ECO:0000313" key="12">
    <source>
        <dbReference type="Ensembl" id="ENSONIP00000012234.1"/>
    </source>
</evidence>
<dbReference type="RefSeq" id="XP_003442654.1">
    <property type="nucleotide sequence ID" value="XM_003442606.4"/>
</dbReference>
<evidence type="ECO:0000256" key="8">
    <source>
        <dbReference type="ARBA" id="ARBA00022859"/>
    </source>
</evidence>
<evidence type="ECO:0000256" key="7">
    <source>
        <dbReference type="ARBA" id="ARBA00022588"/>
    </source>
</evidence>
<evidence type="ECO:0000256" key="1">
    <source>
        <dbReference type="ARBA" id="ARBA00004123"/>
    </source>
</evidence>